<organism evidence="1 2">
    <name type="scientific">Paraglomus occultum</name>
    <dbReference type="NCBI Taxonomy" id="144539"/>
    <lineage>
        <taxon>Eukaryota</taxon>
        <taxon>Fungi</taxon>
        <taxon>Fungi incertae sedis</taxon>
        <taxon>Mucoromycota</taxon>
        <taxon>Glomeromycotina</taxon>
        <taxon>Glomeromycetes</taxon>
        <taxon>Paraglomerales</taxon>
        <taxon>Paraglomeraceae</taxon>
        <taxon>Paraglomus</taxon>
    </lineage>
</organism>
<evidence type="ECO:0000313" key="2">
    <source>
        <dbReference type="Proteomes" id="UP000789572"/>
    </source>
</evidence>
<proteinExistence type="predicted"/>
<dbReference type="Proteomes" id="UP000789572">
    <property type="component" value="Unassembled WGS sequence"/>
</dbReference>
<feature type="non-terminal residue" evidence="1">
    <location>
        <position position="1"/>
    </location>
</feature>
<name>A0A9N9CNM4_9GLOM</name>
<comment type="caution">
    <text evidence="1">The sequence shown here is derived from an EMBL/GenBank/DDBJ whole genome shotgun (WGS) entry which is preliminary data.</text>
</comment>
<dbReference type="EMBL" id="CAJVPJ010001874">
    <property type="protein sequence ID" value="CAG8606378.1"/>
    <property type="molecule type" value="Genomic_DNA"/>
</dbReference>
<gene>
    <name evidence="1" type="ORF">POCULU_LOCUS7730</name>
</gene>
<evidence type="ECO:0000313" key="1">
    <source>
        <dbReference type="EMBL" id="CAG8606378.1"/>
    </source>
</evidence>
<dbReference type="OrthoDB" id="3180714at2759"/>
<protein>
    <submittedName>
        <fullName evidence="1">4449_t:CDS:1</fullName>
    </submittedName>
</protein>
<accession>A0A9N9CNM4</accession>
<sequence>MLPFRPILSEEESRELETVDVYVSDVEPQEAGKKYCPSHKDLEHVKKIRRINHENGDLSTFVASFTQIYNVSYQSFSRITAGYTLTALLCQTNSISESDLIKLITENGLDSVIFPRVQSVSKHRAYTREQFDAWRVLWPLNYREDPRR</sequence>
<reference evidence="1" key="1">
    <citation type="submission" date="2021-06" db="EMBL/GenBank/DDBJ databases">
        <authorList>
            <person name="Kallberg Y."/>
            <person name="Tangrot J."/>
            <person name="Rosling A."/>
        </authorList>
    </citation>
    <scope>NUCLEOTIDE SEQUENCE</scope>
    <source>
        <strain evidence="1">IA702</strain>
    </source>
</reference>
<keyword evidence="2" id="KW-1185">Reference proteome</keyword>
<dbReference type="AlphaFoldDB" id="A0A9N9CNM4"/>